<evidence type="ECO:0000313" key="2">
    <source>
        <dbReference type="Proteomes" id="UP000554482"/>
    </source>
</evidence>
<accession>A0A7J6WK08</accession>
<name>A0A7J6WK08_THATH</name>
<gene>
    <name evidence="1" type="ORF">FRX31_013156</name>
</gene>
<proteinExistence type="predicted"/>
<sequence length="82" mass="9294">MYGPNSTFILFVYALRCAVDENEVVCRLKLKFHSAKAPRSPRKLNFHLLFVGVAPATTYYCKAPMSPQVLRCARDQVENDSV</sequence>
<protein>
    <submittedName>
        <fullName evidence="1">Uncharacterized protein</fullName>
    </submittedName>
</protein>
<reference evidence="1 2" key="1">
    <citation type="submission" date="2020-06" db="EMBL/GenBank/DDBJ databases">
        <title>Transcriptomic and genomic resources for Thalictrum thalictroides and T. hernandezii: Facilitating candidate gene discovery in an emerging model plant lineage.</title>
        <authorList>
            <person name="Arias T."/>
            <person name="Riano-Pachon D.M."/>
            <person name="Di Stilio V.S."/>
        </authorList>
    </citation>
    <scope>NUCLEOTIDE SEQUENCE [LARGE SCALE GENOMIC DNA]</scope>
    <source>
        <strain evidence="2">cv. WT478/WT964</strain>
        <tissue evidence="1">Leaves</tissue>
    </source>
</reference>
<dbReference type="AlphaFoldDB" id="A0A7J6WK08"/>
<dbReference type="EMBL" id="JABWDY010014877">
    <property type="protein sequence ID" value="KAF5197257.1"/>
    <property type="molecule type" value="Genomic_DNA"/>
</dbReference>
<organism evidence="1 2">
    <name type="scientific">Thalictrum thalictroides</name>
    <name type="common">Rue-anemone</name>
    <name type="synonym">Anemone thalictroides</name>
    <dbReference type="NCBI Taxonomy" id="46969"/>
    <lineage>
        <taxon>Eukaryota</taxon>
        <taxon>Viridiplantae</taxon>
        <taxon>Streptophyta</taxon>
        <taxon>Embryophyta</taxon>
        <taxon>Tracheophyta</taxon>
        <taxon>Spermatophyta</taxon>
        <taxon>Magnoliopsida</taxon>
        <taxon>Ranunculales</taxon>
        <taxon>Ranunculaceae</taxon>
        <taxon>Thalictroideae</taxon>
        <taxon>Thalictrum</taxon>
    </lineage>
</organism>
<comment type="caution">
    <text evidence="1">The sequence shown here is derived from an EMBL/GenBank/DDBJ whole genome shotgun (WGS) entry which is preliminary data.</text>
</comment>
<dbReference type="Proteomes" id="UP000554482">
    <property type="component" value="Unassembled WGS sequence"/>
</dbReference>
<keyword evidence="2" id="KW-1185">Reference proteome</keyword>
<evidence type="ECO:0000313" key="1">
    <source>
        <dbReference type="EMBL" id="KAF5197257.1"/>
    </source>
</evidence>